<gene>
    <name evidence="2" type="ORF">TW77_04910</name>
</gene>
<evidence type="ECO:0000256" key="1">
    <source>
        <dbReference type="SAM" id="Phobius"/>
    </source>
</evidence>
<evidence type="ECO:0000313" key="3">
    <source>
        <dbReference type="Proteomes" id="UP000033452"/>
    </source>
</evidence>
<dbReference type="AlphaFoldDB" id="A0A0F4QYB8"/>
<protein>
    <submittedName>
        <fullName evidence="2">Uncharacterized protein</fullName>
    </submittedName>
</protein>
<sequence length="113" mass="12075">MQETHKIGESLANKAIWAVLGCGALFFILAMNGGLNIGNVVLSLSVGGLSAALLLAYWHGKGGSFFIFGLGAPMLAIIFSELPDFLSLAWVINSFFAGFALLLLLYKLVLLRK</sequence>
<evidence type="ECO:0000313" key="2">
    <source>
        <dbReference type="EMBL" id="KJZ11577.1"/>
    </source>
</evidence>
<feature type="transmembrane region" description="Helical" evidence="1">
    <location>
        <begin position="65"/>
        <end position="82"/>
    </location>
</feature>
<organism evidence="2 3">
    <name type="scientific">Pseudoalteromonas rubra</name>
    <dbReference type="NCBI Taxonomy" id="43658"/>
    <lineage>
        <taxon>Bacteria</taxon>
        <taxon>Pseudomonadati</taxon>
        <taxon>Pseudomonadota</taxon>
        <taxon>Gammaproteobacteria</taxon>
        <taxon>Alteromonadales</taxon>
        <taxon>Pseudoalteromonadaceae</taxon>
        <taxon>Pseudoalteromonas</taxon>
    </lineage>
</organism>
<dbReference type="OrthoDB" id="6316103at2"/>
<reference evidence="2 3" key="1">
    <citation type="journal article" date="2015" name="BMC Genomics">
        <title>Genome mining reveals unlocked bioactive potential of marine Gram-negative bacteria.</title>
        <authorList>
            <person name="Machado H."/>
            <person name="Sonnenschein E.C."/>
            <person name="Melchiorsen J."/>
            <person name="Gram L."/>
        </authorList>
    </citation>
    <scope>NUCLEOTIDE SEQUENCE [LARGE SCALE GENOMIC DNA]</scope>
    <source>
        <strain evidence="2 3">S2471</strain>
    </source>
</reference>
<keyword evidence="1" id="KW-0472">Membrane</keyword>
<feature type="transmembrane region" description="Helical" evidence="1">
    <location>
        <begin position="37"/>
        <end position="58"/>
    </location>
</feature>
<comment type="caution">
    <text evidence="2">The sequence shown here is derived from an EMBL/GenBank/DDBJ whole genome shotgun (WGS) entry which is preliminary data.</text>
</comment>
<name>A0A0F4QYB8_9GAMM</name>
<keyword evidence="1" id="KW-1133">Transmembrane helix</keyword>
<dbReference type="Proteomes" id="UP000033452">
    <property type="component" value="Unassembled WGS sequence"/>
</dbReference>
<proteinExistence type="predicted"/>
<dbReference type="EMBL" id="JXYA01000009">
    <property type="protein sequence ID" value="KJZ11577.1"/>
    <property type="molecule type" value="Genomic_DNA"/>
</dbReference>
<dbReference type="RefSeq" id="WP_046003857.1">
    <property type="nucleotide sequence ID" value="NZ_JXYA01000009.1"/>
</dbReference>
<feature type="transmembrane region" description="Helical" evidence="1">
    <location>
        <begin position="12"/>
        <end position="31"/>
    </location>
</feature>
<keyword evidence="3" id="KW-1185">Reference proteome</keyword>
<keyword evidence="1" id="KW-0812">Transmembrane</keyword>
<feature type="transmembrane region" description="Helical" evidence="1">
    <location>
        <begin position="88"/>
        <end position="109"/>
    </location>
</feature>
<dbReference type="PATRIC" id="fig|43658.5.peg.1024"/>
<accession>A0A0F4QYB8</accession>